<dbReference type="SUPFAM" id="SSF55729">
    <property type="entry name" value="Acyl-CoA N-acyltransferases (Nat)"/>
    <property type="match status" value="1"/>
</dbReference>
<accession>A0A6L9XX05</accession>
<dbReference type="EMBL" id="JAAGWY010000001">
    <property type="protein sequence ID" value="NEN05806.1"/>
    <property type="molecule type" value="Genomic_DNA"/>
</dbReference>
<name>A0A6L9XX05_9MICO</name>
<dbReference type="InterPro" id="IPR016181">
    <property type="entry name" value="Acyl_CoA_acyltransferase"/>
</dbReference>
<reference evidence="2 3" key="1">
    <citation type="journal article" date="2014" name="J. Microbiol.">
        <title>Diaminobutyricibacter tongyongensis gen. nov., sp. nov. and Homoserinibacter gongjuensis gen. nov., sp. nov. belong to the family Microbacteriaceae.</title>
        <authorList>
            <person name="Kim S.J."/>
            <person name="Ahn J.H."/>
            <person name="Weon H.Y."/>
            <person name="Hamada M."/>
            <person name="Suzuki K."/>
            <person name="Kwon S.W."/>
        </authorList>
    </citation>
    <scope>NUCLEOTIDE SEQUENCE [LARGE SCALE GENOMIC DNA]</scope>
    <source>
        <strain evidence="2 3">NBRC 108724</strain>
    </source>
</reference>
<dbReference type="RefSeq" id="WP_163288974.1">
    <property type="nucleotide sequence ID" value="NZ_JAAGWY010000001.1"/>
</dbReference>
<comment type="caution">
    <text evidence="2">The sequence shown here is derived from an EMBL/GenBank/DDBJ whole genome shotgun (WGS) entry which is preliminary data.</text>
</comment>
<sequence length="98" mass="11047">MAKEFTHEPDANRYAVHIDGELAGVLDYSVLGSAMSMRRAYTAPHFRGHGLAAELVTFAVDDVEASTSYRIVPMCWYVAEWFEKHPERSELLSRRASA</sequence>
<gene>
    <name evidence="2" type="ORF">G3T36_07960</name>
</gene>
<dbReference type="Proteomes" id="UP000474967">
    <property type="component" value="Unassembled WGS sequence"/>
</dbReference>
<proteinExistence type="predicted"/>
<dbReference type="PROSITE" id="PS51729">
    <property type="entry name" value="GNAT_YJDJ"/>
    <property type="match status" value="1"/>
</dbReference>
<dbReference type="InterPro" id="IPR031165">
    <property type="entry name" value="GNAT_YJDJ"/>
</dbReference>
<evidence type="ECO:0000313" key="2">
    <source>
        <dbReference type="EMBL" id="NEN05806.1"/>
    </source>
</evidence>
<dbReference type="AlphaFoldDB" id="A0A6L9XX05"/>
<feature type="domain" description="N-acetyltransferase" evidence="1">
    <location>
        <begin position="6"/>
        <end position="93"/>
    </location>
</feature>
<organism evidence="2 3">
    <name type="scientific">Leifsonia tongyongensis</name>
    <dbReference type="NCBI Taxonomy" id="1268043"/>
    <lineage>
        <taxon>Bacteria</taxon>
        <taxon>Bacillati</taxon>
        <taxon>Actinomycetota</taxon>
        <taxon>Actinomycetes</taxon>
        <taxon>Micrococcales</taxon>
        <taxon>Microbacteriaceae</taxon>
        <taxon>Leifsonia</taxon>
    </lineage>
</organism>
<dbReference type="PANTHER" id="PTHR31435:SF9">
    <property type="entry name" value="PROTEIN NATD1"/>
    <property type="match status" value="1"/>
</dbReference>
<dbReference type="PANTHER" id="PTHR31435">
    <property type="entry name" value="PROTEIN NATD1"/>
    <property type="match status" value="1"/>
</dbReference>
<dbReference type="GO" id="GO:0016740">
    <property type="term" value="F:transferase activity"/>
    <property type="evidence" value="ECO:0007669"/>
    <property type="project" value="UniProtKB-KW"/>
</dbReference>
<evidence type="ECO:0000259" key="1">
    <source>
        <dbReference type="PROSITE" id="PS51729"/>
    </source>
</evidence>
<dbReference type="Pfam" id="PF14542">
    <property type="entry name" value="Acetyltransf_CG"/>
    <property type="match status" value="1"/>
</dbReference>
<keyword evidence="3" id="KW-1185">Reference proteome</keyword>
<dbReference type="Gene3D" id="3.40.630.30">
    <property type="match status" value="1"/>
</dbReference>
<evidence type="ECO:0000313" key="3">
    <source>
        <dbReference type="Proteomes" id="UP000474967"/>
    </source>
</evidence>
<protein>
    <submittedName>
        <fullName evidence="2">N-acetyltransferase</fullName>
    </submittedName>
</protein>
<keyword evidence="2" id="KW-0808">Transferase</keyword>
<dbReference type="InterPro" id="IPR045057">
    <property type="entry name" value="Gcn5-rel_NAT"/>
</dbReference>